<dbReference type="OrthoDB" id="5189643at2"/>
<gene>
    <name evidence="3" type="ORF">FMM08_08835</name>
</gene>
<name>A0A5C8ZI18_9ACTN</name>
<dbReference type="Proteomes" id="UP000321234">
    <property type="component" value="Unassembled WGS sequence"/>
</dbReference>
<dbReference type="EMBL" id="VKAC01000004">
    <property type="protein sequence ID" value="TXR56818.1"/>
    <property type="molecule type" value="Genomic_DNA"/>
</dbReference>
<evidence type="ECO:0000256" key="1">
    <source>
        <dbReference type="SAM" id="MobiDB-lite"/>
    </source>
</evidence>
<dbReference type="AlphaFoldDB" id="A0A5C8ZI18"/>
<reference evidence="3 4" key="1">
    <citation type="submission" date="2019-07" db="EMBL/GenBank/DDBJ databases">
        <title>Quadrisphaera sp. strain DD2A genome sequencing and assembly.</title>
        <authorList>
            <person name="Kim I."/>
        </authorList>
    </citation>
    <scope>NUCLEOTIDE SEQUENCE [LARGE SCALE GENOMIC DNA]</scope>
    <source>
        <strain evidence="3 4">DD2A</strain>
    </source>
</reference>
<dbReference type="RefSeq" id="WP_147925947.1">
    <property type="nucleotide sequence ID" value="NZ_VKAC01000004.1"/>
</dbReference>
<dbReference type="InterPro" id="IPR052340">
    <property type="entry name" value="RNase_Y/CdgJ"/>
</dbReference>
<sequence length="294" mass="30808">MSLLDSPVERAADGGSSEADGAGERATALHTVEELLDVVDELAARRPVAARLVAMTADNSVGSPELAAVLTCDVTLTARVLRLANSAYYGLGGRVRTVPFAVTLVGFTTIRAMAAAAVVGADAEEVLPRSFWARSRAVARACDEMAPSFGVARLDAFTLGLLAGLGQAVLSHAAPDVYTGLLEEQEVAEGGRAALVAAEVRAFGVPHSEVSALVLSSWSFPREVVDALHLLDAPSARSTPWSTCLATAVEAAGRLDDRPELRTDVAVISEGVITEDRVTAMMPRLREAESDADW</sequence>
<accession>A0A5C8ZI18</accession>
<dbReference type="PROSITE" id="PS51833">
    <property type="entry name" value="HDOD"/>
    <property type="match status" value="1"/>
</dbReference>
<comment type="caution">
    <text evidence="3">The sequence shown here is derived from an EMBL/GenBank/DDBJ whole genome shotgun (WGS) entry which is preliminary data.</text>
</comment>
<dbReference type="PANTHER" id="PTHR33525">
    <property type="match status" value="1"/>
</dbReference>
<organism evidence="3 4">
    <name type="scientific">Quadrisphaera setariae</name>
    <dbReference type="NCBI Taxonomy" id="2593304"/>
    <lineage>
        <taxon>Bacteria</taxon>
        <taxon>Bacillati</taxon>
        <taxon>Actinomycetota</taxon>
        <taxon>Actinomycetes</taxon>
        <taxon>Kineosporiales</taxon>
        <taxon>Kineosporiaceae</taxon>
        <taxon>Quadrisphaera</taxon>
    </lineage>
</organism>
<dbReference type="PANTHER" id="PTHR33525:SF3">
    <property type="entry name" value="RIBONUCLEASE Y"/>
    <property type="match status" value="1"/>
</dbReference>
<protein>
    <submittedName>
        <fullName evidence="3">HDOD domain-containing protein</fullName>
    </submittedName>
</protein>
<proteinExistence type="predicted"/>
<evidence type="ECO:0000313" key="4">
    <source>
        <dbReference type="Proteomes" id="UP000321234"/>
    </source>
</evidence>
<feature type="region of interest" description="Disordered" evidence="1">
    <location>
        <begin position="1"/>
        <end position="24"/>
    </location>
</feature>
<evidence type="ECO:0000313" key="3">
    <source>
        <dbReference type="EMBL" id="TXR56818.1"/>
    </source>
</evidence>
<feature type="compositionally biased region" description="Low complexity" evidence="1">
    <location>
        <begin position="13"/>
        <end position="24"/>
    </location>
</feature>
<keyword evidence="4" id="KW-1185">Reference proteome</keyword>
<feature type="domain" description="HDOD" evidence="2">
    <location>
        <begin position="42"/>
        <end position="234"/>
    </location>
</feature>
<dbReference type="InterPro" id="IPR013976">
    <property type="entry name" value="HDOD"/>
</dbReference>
<dbReference type="Pfam" id="PF08668">
    <property type="entry name" value="HDOD"/>
    <property type="match status" value="1"/>
</dbReference>
<dbReference type="Gene3D" id="1.10.3210.10">
    <property type="entry name" value="Hypothetical protein af1432"/>
    <property type="match status" value="1"/>
</dbReference>
<dbReference type="SUPFAM" id="SSF109604">
    <property type="entry name" value="HD-domain/PDEase-like"/>
    <property type="match status" value="1"/>
</dbReference>
<evidence type="ECO:0000259" key="2">
    <source>
        <dbReference type="PROSITE" id="PS51833"/>
    </source>
</evidence>